<organism evidence="5 6">
    <name type="scientific">Varanus komodoensis</name>
    <name type="common">Komodo dragon</name>
    <dbReference type="NCBI Taxonomy" id="61221"/>
    <lineage>
        <taxon>Eukaryota</taxon>
        <taxon>Metazoa</taxon>
        <taxon>Chordata</taxon>
        <taxon>Craniata</taxon>
        <taxon>Vertebrata</taxon>
        <taxon>Euteleostomi</taxon>
        <taxon>Lepidosauria</taxon>
        <taxon>Squamata</taxon>
        <taxon>Bifurcata</taxon>
        <taxon>Unidentata</taxon>
        <taxon>Episquamata</taxon>
        <taxon>Toxicofera</taxon>
        <taxon>Anguimorpha</taxon>
        <taxon>Paleoanguimorpha</taxon>
        <taxon>Varanoidea</taxon>
        <taxon>Varanidae</taxon>
        <taxon>Varanus</taxon>
    </lineage>
</organism>
<name>A0A8D2ISK8_VARKO</name>
<evidence type="ECO:0000313" key="5">
    <source>
        <dbReference type="Ensembl" id="ENSVKKP00000001778.1"/>
    </source>
</evidence>
<reference evidence="5" key="1">
    <citation type="submission" date="2025-08" db="UniProtKB">
        <authorList>
            <consortium name="Ensembl"/>
        </authorList>
    </citation>
    <scope>IDENTIFICATION</scope>
</reference>
<evidence type="ECO:0000256" key="3">
    <source>
        <dbReference type="ARBA" id="ARBA00023274"/>
    </source>
</evidence>
<dbReference type="GO" id="GO:1990904">
    <property type="term" value="C:ribonucleoprotein complex"/>
    <property type="evidence" value="ECO:0007669"/>
    <property type="project" value="UniProtKB-KW"/>
</dbReference>
<keyword evidence="3" id="KW-0687">Ribonucleoprotein</keyword>
<reference evidence="5" key="2">
    <citation type="submission" date="2025-09" db="UniProtKB">
        <authorList>
            <consortium name="Ensembl"/>
        </authorList>
    </citation>
    <scope>IDENTIFICATION</scope>
</reference>
<dbReference type="InterPro" id="IPR052008">
    <property type="entry name" value="Mitoribosomal_protein_bL33"/>
</dbReference>
<dbReference type="Gene3D" id="2.20.28.120">
    <property type="entry name" value="Ribosomal protein L33"/>
    <property type="match status" value="1"/>
</dbReference>
<evidence type="ECO:0000256" key="2">
    <source>
        <dbReference type="ARBA" id="ARBA00022980"/>
    </source>
</evidence>
<evidence type="ECO:0000256" key="1">
    <source>
        <dbReference type="ARBA" id="ARBA00007596"/>
    </source>
</evidence>
<evidence type="ECO:0000256" key="4">
    <source>
        <dbReference type="SAM" id="Phobius"/>
    </source>
</evidence>
<keyword evidence="2" id="KW-0689">Ribosomal protein</keyword>
<proteinExistence type="inferred from homology"/>
<dbReference type="AlphaFoldDB" id="A0A8D2ISK8"/>
<protein>
    <submittedName>
        <fullName evidence="5">Uncharacterized protein</fullName>
    </submittedName>
</protein>
<accession>A0A8D2ISK8</accession>
<keyword evidence="6" id="KW-1185">Reference proteome</keyword>
<feature type="transmembrane region" description="Helical" evidence="4">
    <location>
        <begin position="6"/>
        <end position="26"/>
    </location>
</feature>
<sequence length="73" mass="8222">MEWEAIFSHFFSSCAILILYILVRLLSEAGTGTSVNVVRPRLQEKLVILRYDPAGKKKVKSKTMYLVAVAAHL</sequence>
<dbReference type="GO" id="GO:0005739">
    <property type="term" value="C:mitochondrion"/>
    <property type="evidence" value="ECO:0007669"/>
    <property type="project" value="TreeGrafter"/>
</dbReference>
<keyword evidence="4" id="KW-1133">Transmembrane helix</keyword>
<dbReference type="PANTHER" id="PTHR47037:SF1">
    <property type="entry name" value="LARGE RIBOSOMAL SUBUNIT PROTEIN BL33M"/>
    <property type="match status" value="1"/>
</dbReference>
<evidence type="ECO:0000313" key="6">
    <source>
        <dbReference type="Proteomes" id="UP000694545"/>
    </source>
</evidence>
<keyword evidence="4" id="KW-0812">Transmembrane</keyword>
<dbReference type="Proteomes" id="UP000694545">
    <property type="component" value="Unplaced"/>
</dbReference>
<comment type="similarity">
    <text evidence="1">Belongs to the bacterial ribosomal protein bL33 family.</text>
</comment>
<keyword evidence="4" id="KW-0472">Membrane</keyword>
<dbReference type="GO" id="GO:0005840">
    <property type="term" value="C:ribosome"/>
    <property type="evidence" value="ECO:0007669"/>
    <property type="project" value="UniProtKB-KW"/>
</dbReference>
<dbReference type="InterPro" id="IPR038584">
    <property type="entry name" value="Ribosomal_bL33_sf"/>
</dbReference>
<dbReference type="PANTHER" id="PTHR47037">
    <property type="entry name" value="39S RIBOSOMAL PROTEIN L33, MITOCHONDRIAL"/>
    <property type="match status" value="1"/>
</dbReference>
<dbReference type="Ensembl" id="ENSVKKT00000001836.1">
    <property type="protein sequence ID" value="ENSVKKP00000001778.1"/>
    <property type="gene ID" value="ENSVKKG00000001459.1"/>
</dbReference>